<dbReference type="RefSeq" id="WP_200377763.1">
    <property type="nucleotide sequence ID" value="NZ_NRRU01000005.1"/>
</dbReference>
<reference evidence="1" key="2">
    <citation type="journal article" date="2020" name="Microorganisms">
        <title>Osmotic Adaptation and Compatible Solute Biosynthesis of Phototrophic Bacteria as Revealed from Genome Analyses.</title>
        <authorList>
            <person name="Imhoff J.F."/>
            <person name="Rahn T."/>
            <person name="Kunzel S."/>
            <person name="Keller A."/>
            <person name="Neulinger S.C."/>
        </authorList>
    </citation>
    <scope>NUCLEOTIDE SEQUENCE</scope>
    <source>
        <strain evidence="1">IM 151</strain>
    </source>
</reference>
<evidence type="ECO:0000313" key="2">
    <source>
        <dbReference type="Proteomes" id="UP001041814"/>
    </source>
</evidence>
<dbReference type="Gene3D" id="1.25.40.10">
    <property type="entry name" value="Tetratricopeptide repeat domain"/>
    <property type="match status" value="1"/>
</dbReference>
<protein>
    <recommendedName>
        <fullName evidence="3">DUF924 domain-containing protein</fullName>
    </recommendedName>
</protein>
<organism evidence="1 2">
    <name type="scientific">Rubrivivax gelatinosus</name>
    <name type="common">Rhodocyclus gelatinosus</name>
    <name type="synonym">Rhodopseudomonas gelatinosa</name>
    <dbReference type="NCBI Taxonomy" id="28068"/>
    <lineage>
        <taxon>Bacteria</taxon>
        <taxon>Pseudomonadati</taxon>
        <taxon>Pseudomonadota</taxon>
        <taxon>Betaproteobacteria</taxon>
        <taxon>Burkholderiales</taxon>
        <taxon>Sphaerotilaceae</taxon>
        <taxon>Rubrivivax</taxon>
    </lineage>
</organism>
<dbReference type="EMBL" id="NRRU01000005">
    <property type="protein sequence ID" value="MBK1711651.1"/>
    <property type="molecule type" value="Genomic_DNA"/>
</dbReference>
<gene>
    <name evidence="1" type="ORF">CKO43_02510</name>
</gene>
<dbReference type="Gene3D" id="1.20.58.320">
    <property type="entry name" value="TPR-like"/>
    <property type="match status" value="1"/>
</dbReference>
<accession>A0ABS1DNX1</accession>
<dbReference type="InterPro" id="IPR010323">
    <property type="entry name" value="DUF924"/>
</dbReference>
<evidence type="ECO:0008006" key="3">
    <source>
        <dbReference type="Google" id="ProtNLM"/>
    </source>
</evidence>
<evidence type="ECO:0000313" key="1">
    <source>
        <dbReference type="EMBL" id="MBK1711651.1"/>
    </source>
</evidence>
<name>A0ABS1DNX1_RUBGE</name>
<proteinExistence type="predicted"/>
<dbReference type="Pfam" id="PF06041">
    <property type="entry name" value="DUF924"/>
    <property type="match status" value="1"/>
</dbReference>
<comment type="caution">
    <text evidence="1">The sequence shown here is derived from an EMBL/GenBank/DDBJ whole genome shotgun (WGS) entry which is preliminary data.</text>
</comment>
<reference evidence="1" key="1">
    <citation type="submission" date="2017-08" db="EMBL/GenBank/DDBJ databases">
        <authorList>
            <person name="Imhoff J.F."/>
            <person name="Rahn T."/>
            <person name="Kuenzel S."/>
            <person name="Neulinger S.C."/>
        </authorList>
    </citation>
    <scope>NUCLEOTIDE SEQUENCE</scope>
    <source>
        <strain evidence="1">IM 151</strain>
    </source>
</reference>
<sequence length="186" mass="20536">MSSPAAVIGFWFGPPPYEQRAGWFRKSEAFDRLVAERFGAEVEAALAGTLAQVWAAEPLAEILLLDQFTRNIFRGSARAFAGDARALQLAQQLVASGEHLDLPPMQRWFAYLPFEHAEDLALQDESVRLFGALAAEDPGLAGALDYAQRHHEVIRRFGRFPHRNALLGRSDTAAEIEYLAQPGAGF</sequence>
<dbReference type="InterPro" id="IPR011990">
    <property type="entry name" value="TPR-like_helical_dom_sf"/>
</dbReference>
<keyword evidence="2" id="KW-1185">Reference proteome</keyword>
<dbReference type="SUPFAM" id="SSF48452">
    <property type="entry name" value="TPR-like"/>
    <property type="match status" value="1"/>
</dbReference>
<dbReference type="Proteomes" id="UP001041814">
    <property type="component" value="Unassembled WGS sequence"/>
</dbReference>